<proteinExistence type="predicted"/>
<dbReference type="PRINTS" id="PR00412">
    <property type="entry name" value="EPOXHYDRLASE"/>
</dbReference>
<feature type="domain" description="AB hydrolase-1" evidence="1">
    <location>
        <begin position="32"/>
        <end position="146"/>
    </location>
</feature>
<dbReference type="PANTHER" id="PTHR46438">
    <property type="entry name" value="ALPHA/BETA-HYDROLASES SUPERFAMILY PROTEIN"/>
    <property type="match status" value="1"/>
</dbReference>
<dbReference type="InterPro" id="IPR029058">
    <property type="entry name" value="AB_hydrolase_fold"/>
</dbReference>
<dbReference type="Pfam" id="PF00561">
    <property type="entry name" value="Abhydrolase_1"/>
    <property type="match status" value="1"/>
</dbReference>
<dbReference type="EMBL" id="STGJ01000015">
    <property type="protein sequence ID" value="TIC79800.1"/>
    <property type="molecule type" value="Genomic_DNA"/>
</dbReference>
<protein>
    <submittedName>
        <fullName evidence="2">Alpha/beta fold hydrolase</fullName>
    </submittedName>
</protein>
<organism evidence="2 3">
    <name type="scientific">Crenobacter intestini</name>
    <dbReference type="NCBI Taxonomy" id="2563443"/>
    <lineage>
        <taxon>Bacteria</taxon>
        <taxon>Pseudomonadati</taxon>
        <taxon>Pseudomonadota</taxon>
        <taxon>Betaproteobacteria</taxon>
        <taxon>Neisseriales</taxon>
        <taxon>Neisseriaceae</taxon>
        <taxon>Crenobacter</taxon>
    </lineage>
</organism>
<dbReference type="Gene3D" id="3.40.50.1820">
    <property type="entry name" value="alpha/beta hydrolase"/>
    <property type="match status" value="1"/>
</dbReference>
<dbReference type="InterPro" id="IPR000639">
    <property type="entry name" value="Epox_hydrolase-like"/>
</dbReference>
<accession>A0A4T0UM87</accession>
<dbReference type="OrthoDB" id="9780765at2"/>
<dbReference type="PANTHER" id="PTHR46438:SF11">
    <property type="entry name" value="LIPASE-RELATED"/>
    <property type="match status" value="1"/>
</dbReference>
<dbReference type="PRINTS" id="PR00111">
    <property type="entry name" value="ABHYDROLASE"/>
</dbReference>
<keyword evidence="2" id="KW-0378">Hydrolase</keyword>
<comment type="caution">
    <text evidence="2">The sequence shown here is derived from an EMBL/GenBank/DDBJ whole genome shotgun (WGS) entry which is preliminary data.</text>
</comment>
<dbReference type="GO" id="GO:0016787">
    <property type="term" value="F:hydrolase activity"/>
    <property type="evidence" value="ECO:0007669"/>
    <property type="project" value="UniProtKB-KW"/>
</dbReference>
<keyword evidence="3" id="KW-1185">Reference proteome</keyword>
<gene>
    <name evidence="2" type="ORF">E5K04_12815</name>
</gene>
<dbReference type="SUPFAM" id="SSF53474">
    <property type="entry name" value="alpha/beta-Hydrolases"/>
    <property type="match status" value="1"/>
</dbReference>
<evidence type="ECO:0000313" key="3">
    <source>
        <dbReference type="Proteomes" id="UP000308891"/>
    </source>
</evidence>
<evidence type="ECO:0000259" key="1">
    <source>
        <dbReference type="Pfam" id="PF00561"/>
    </source>
</evidence>
<evidence type="ECO:0000313" key="2">
    <source>
        <dbReference type="EMBL" id="TIC79800.1"/>
    </source>
</evidence>
<dbReference type="AlphaFoldDB" id="A0A4T0UM87"/>
<reference evidence="2 3" key="1">
    <citation type="submission" date="2019-04" db="EMBL/GenBank/DDBJ databases">
        <title>Crenobacter sp. nov.</title>
        <authorList>
            <person name="Shi S."/>
        </authorList>
    </citation>
    <scope>NUCLEOTIDE SEQUENCE [LARGE SCALE GENOMIC DNA]</scope>
    <source>
        <strain evidence="2 3">GY 70310</strain>
    </source>
</reference>
<name>A0A4T0UM87_9NEIS</name>
<dbReference type="RefSeq" id="WP_136554721.1">
    <property type="nucleotide sequence ID" value="NZ_STGJ01000015.1"/>
</dbReference>
<dbReference type="InterPro" id="IPR000073">
    <property type="entry name" value="AB_hydrolase_1"/>
</dbReference>
<dbReference type="Proteomes" id="UP000308891">
    <property type="component" value="Unassembled WGS sequence"/>
</dbReference>
<sequence>MNVYPSPIPVGRFVTLDDGLKIHCLEYGQGEPVLWLHGSGPGASGYSNFKGNAPAFADAGYRNLVIDLPGFGLSDKPENVAYDLDFFVGRVTALLDALDIQRCTLLGNSLGGAIALGLALAHPERVRALVLMAPGGVEERETYFTMPGIVRMVETYAKGPMGPAEMRHVMQLQLFDPSLLTDALIAERAAIAPSQPKNLFSTMRVPNMTARLNELACPVFGFWGQDDHFNPVSGVMKFLAHTPNVRFTVLNRCGHWVQVEHEALFNRQCIDFLKELA</sequence>